<dbReference type="Gene3D" id="3.40.50.300">
    <property type="entry name" value="P-loop containing nucleotide triphosphate hydrolases"/>
    <property type="match status" value="1"/>
</dbReference>
<dbReference type="SUPFAM" id="SSF48452">
    <property type="entry name" value="TPR-like"/>
    <property type="match status" value="1"/>
</dbReference>
<evidence type="ECO:0000313" key="2">
    <source>
        <dbReference type="Proteomes" id="UP000295075"/>
    </source>
</evidence>
<name>A0A4R4PUT6_9ACTN</name>
<dbReference type="Proteomes" id="UP000295075">
    <property type="component" value="Unassembled WGS sequence"/>
</dbReference>
<organism evidence="1 2">
    <name type="scientific">Kribbella albertanoniae</name>
    <dbReference type="NCBI Taxonomy" id="1266829"/>
    <lineage>
        <taxon>Bacteria</taxon>
        <taxon>Bacillati</taxon>
        <taxon>Actinomycetota</taxon>
        <taxon>Actinomycetes</taxon>
        <taxon>Propionibacteriales</taxon>
        <taxon>Kribbellaceae</taxon>
        <taxon>Kribbella</taxon>
    </lineage>
</organism>
<sequence length="770" mass="85463">MVALLERAGEGARVMRQVLVRRLGARWRDAEAIADEARKDPAFEEDLRAALAWVNPADADDRVLAGLRNFRNRDAILESPPEDGLRLIGGLPGSGRTELARKLADAVWDHYQTSLIEIDLDDFRDGDVLDRALVKRHVLREFGIAESEIQLDDAGLDHQFRTAMLSRRHRIILDNVRTARELELFEPFVRTPHQYLVLAVAAVLTPELQDFDPDPIRLTGLDEPGATELLADFAVGVRLADEPEVTAELLDLCGRTPAAIRELGRTLRRFGGEPKPVARLLARCQDPGLATTADRLTETVRMGFEQLPAETVRAAALLASFPGGRFTPSLAAAYVGGSTGEDEVNGVIDAQLTEPPVQGWYRLSPLVRRYARTLDEDRPAALDRLLRHVRDLTVRADLAGDPDRLREYVVPGVLRDELAAGRVPWTLVEDRFDWLDDKLVFIEVLARAASNHGRHVEVCQLAGAVEVFVNQRGRWRTYAEINQLGVQSAEILYVERGARGAALLARMLLMRSRVNFLARWFHVVPADLERARQLIAEAALPDRRRRTLLASAAEFEARFREEQADFLASAPAQPGAVGPLVPAGQVGLVGQDEVFGTTPLGTGFDPVREQARLLAEAEMWLRTAVRIDQEIDHMVAESIHLRMLAAVLLKAGQPGLARVEIERALALATERNRLRAEMVAARICLAAGDLAEARSWYKSAETAADRQRATHYRPELREIAAQLLTAEGDTEGAALAWGSLLYDSLASAHPRTNEYLRQFLSLPGSDDRRR</sequence>
<keyword evidence="2" id="KW-1185">Reference proteome</keyword>
<dbReference type="InterPro" id="IPR011990">
    <property type="entry name" value="TPR-like_helical_dom_sf"/>
</dbReference>
<dbReference type="Gene3D" id="1.25.40.10">
    <property type="entry name" value="Tetratricopeptide repeat domain"/>
    <property type="match status" value="1"/>
</dbReference>
<proteinExistence type="predicted"/>
<accession>A0A4R4PUT6</accession>
<dbReference type="SUPFAM" id="SSF52540">
    <property type="entry name" value="P-loop containing nucleoside triphosphate hydrolases"/>
    <property type="match status" value="1"/>
</dbReference>
<reference evidence="1 2" key="1">
    <citation type="submission" date="2019-03" db="EMBL/GenBank/DDBJ databases">
        <title>Draft genome sequences of novel Actinobacteria.</title>
        <authorList>
            <person name="Sahin N."/>
            <person name="Ay H."/>
            <person name="Saygin H."/>
        </authorList>
    </citation>
    <scope>NUCLEOTIDE SEQUENCE [LARGE SCALE GENOMIC DNA]</scope>
    <source>
        <strain evidence="1 2">JCM 30547</strain>
    </source>
</reference>
<comment type="caution">
    <text evidence="1">The sequence shown here is derived from an EMBL/GenBank/DDBJ whole genome shotgun (WGS) entry which is preliminary data.</text>
</comment>
<dbReference type="AlphaFoldDB" id="A0A4R4PUT6"/>
<dbReference type="RefSeq" id="WP_132409696.1">
    <property type="nucleotide sequence ID" value="NZ_SMKA01000112.1"/>
</dbReference>
<evidence type="ECO:0008006" key="3">
    <source>
        <dbReference type="Google" id="ProtNLM"/>
    </source>
</evidence>
<dbReference type="InterPro" id="IPR027417">
    <property type="entry name" value="P-loop_NTPase"/>
</dbReference>
<dbReference type="OrthoDB" id="8550139at2"/>
<evidence type="ECO:0000313" key="1">
    <source>
        <dbReference type="EMBL" id="TDC26196.1"/>
    </source>
</evidence>
<gene>
    <name evidence="1" type="ORF">E1261_22860</name>
</gene>
<protein>
    <recommendedName>
        <fullName evidence="3">AAA+ ATPase domain-containing protein</fullName>
    </recommendedName>
</protein>
<dbReference type="EMBL" id="SMKA01000112">
    <property type="protein sequence ID" value="TDC26196.1"/>
    <property type="molecule type" value="Genomic_DNA"/>
</dbReference>